<dbReference type="InterPro" id="IPR003280">
    <property type="entry name" value="2pore_dom_K_chnl"/>
</dbReference>
<dbReference type="InterPro" id="IPR013099">
    <property type="entry name" value="K_chnl_dom"/>
</dbReference>
<dbReference type="Proteomes" id="UP000189513">
    <property type="component" value="Unassembled WGS sequence"/>
</dbReference>
<evidence type="ECO:0000256" key="16">
    <source>
        <dbReference type="ARBA" id="ARBA00034808"/>
    </source>
</evidence>
<dbReference type="EC" id="5.6.2.4" evidence="16"/>
<dbReference type="Gene3D" id="3.40.50.300">
    <property type="entry name" value="P-loop containing nucleotide triphosphate hydrolases"/>
    <property type="match status" value="2"/>
</dbReference>
<dbReference type="GO" id="GO:0005267">
    <property type="term" value="F:potassium channel activity"/>
    <property type="evidence" value="ECO:0007669"/>
    <property type="project" value="InterPro"/>
</dbReference>
<dbReference type="InterPro" id="IPR014016">
    <property type="entry name" value="UvrD-like_ATP-bd"/>
</dbReference>
<evidence type="ECO:0000313" key="24">
    <source>
        <dbReference type="EMBL" id="ONH65403.1"/>
    </source>
</evidence>
<evidence type="ECO:0000256" key="9">
    <source>
        <dbReference type="ARBA" id="ARBA00022989"/>
    </source>
</evidence>
<feature type="domain" description="UvrD-like helicase ATP-binding" evidence="22">
    <location>
        <begin position="12"/>
        <end position="311"/>
    </location>
</feature>
<proteinExistence type="inferred from homology"/>
<evidence type="ECO:0000256" key="8">
    <source>
        <dbReference type="ARBA" id="ARBA00022840"/>
    </source>
</evidence>
<evidence type="ECO:0000313" key="25">
    <source>
        <dbReference type="Proteomes" id="UP000189513"/>
    </source>
</evidence>
<dbReference type="SUPFAM" id="SSF52540">
    <property type="entry name" value="P-loop containing nucleoside triphosphate hydrolases"/>
    <property type="match status" value="1"/>
</dbReference>
<sequence length="1412" mass="160266">MDHDLIYRILDGLNEEQRAAVTAPARGQLQIVAGPGTGKTKVLTSRVAYLLIHEKIQPWQMVVTTFTRKAAKEMKDRLAMLLEGSHVPFDKLHIGTFHSICIKVLRKYGKEVGLDQKFIVASTKDISDILNTFLDDSKKELDALRLKDEETGRVKDLRSEKDSMVISKIRKHISLLKCRGIWPEDYSKEESHSQELLKIYTELHSRMSTMTMLDFDDILIYTVRLLQHNTYMSSIKHVLVDEFQDTNTVQMDLVRLFASQNKYTRDNITVVGDVDQSIYAFRGANSANFNIFQGIYPHCKVIKLKYNYRSTQDVLDASECFMREQKDRPSKDLVSQYGKSFPLVYRCLKSDYKEAEFIASEIKFLRSLPGLFKPKDFAILVRANYMTRVIEKELSTKGLPYSVVKGRAFWERKEVMAIIDLLKSVGRPQDRCAFIRSLLFVGEGVGSVTMKKISGYLETETKSGMTTLSAIKMIINGQRVIKGLNAKAKTSCANLVKLIEGSMSIYSSDQCDKSDVIALFEYFYQSDAIQKMLDADDEKVQNVKEIKTQLELFVPEDLKIEEDDNDTVETDNETPELTFLESFLSSIDIYTPEEVTEESERSIDPESKISISTIHGAKGLEWPIVFVVGVNEGQFPSGRTDDIITDRQASVNEDRRVFYVSTTRAKHLLYVTSNTATSEFVMPMNTAGKLEKHQRAFKDQEQIKALYKLVGAPVPSAKELEKYHLLADSIRRERDEQDGSDLQGKNEYRYMAKSKSPTDTEQYDAHPKTKAPRFAPSYTPQTRITKMEPKPGPVPPFRVPLSTKNSAQIHNPPYRPPRIDKLSIPAKTGDNSSVKQEHVQTKVNDINVEVGSVSFALWFVISSYLPIFTACVAPLTTMMSIAALVTKWRMDDSQQYVHDSHSIVALNSVSLALGALANLSLIMNWGRRLPYVVSQIISISLFFAASMILLSGILIANHIYFNQSISYSRTEGFWFAVLTAILHFLCSITCLINFSGFLLGKYPPDFNLEKSERGLIAYTFLLSIWFLWGAGTFSALMGLSFGDAMYYCCVSLLTIGLGDLLPHTVASKIICLIFSLTGIIILGLIIAMVRSMSKSTSTPVLFWNQVERARKKVFAKVKRDDITLTPEESFDLMRSIRKESKIQRYRTSIILVIALFIVFWLIGALVFHFTEDWDYFDCVYFCFLCLITIGYGDFAPSSAAGRPFFILWSLSAVPLMTCLISSAGDTVYNLAVGGFAGKLLEKVLPSSSGSRVDDKEASPQQNTFLNTRTSEDFDDDEQRSINEILDQAKRNDPRSQRIIKSKNLIKDLRKLIVEAKQLPKKRYAFEEWETVMQLLEFEGMDETDKYITDRGWFWISDTSPLRYPINEPDYLLYLLFSKLEQMILERAQLIADELNDHDKNMASAGASNFHKG</sequence>
<evidence type="ECO:0000256" key="18">
    <source>
        <dbReference type="PROSITE-ProRule" id="PRU00560"/>
    </source>
</evidence>
<dbReference type="VEuPathDB" id="FungiDB:BON22_4691"/>
<dbReference type="PROSITE" id="PS51217">
    <property type="entry name" value="UVRD_HELICASE_CTER"/>
    <property type="match status" value="1"/>
</dbReference>
<feature type="transmembrane region" description="Helical" evidence="21">
    <location>
        <begin position="1044"/>
        <end position="1061"/>
    </location>
</feature>
<keyword evidence="10 19" id="KW-0406">Ion transport</keyword>
<dbReference type="SUPFAM" id="SSF81324">
    <property type="entry name" value="Voltage-gated potassium channels"/>
    <property type="match status" value="2"/>
</dbReference>
<evidence type="ECO:0000256" key="6">
    <source>
        <dbReference type="ARBA" id="ARBA00022801"/>
    </source>
</evidence>
<feature type="transmembrane region" description="Helical" evidence="21">
    <location>
        <begin position="1015"/>
        <end position="1037"/>
    </location>
</feature>
<dbReference type="InterPro" id="IPR000212">
    <property type="entry name" value="DNA_helicase_UvrD/REP"/>
</dbReference>
<feature type="transmembrane region" description="Helical" evidence="21">
    <location>
        <begin position="973"/>
        <end position="995"/>
    </location>
</feature>
<evidence type="ECO:0000256" key="2">
    <source>
        <dbReference type="ARBA" id="ARBA00009922"/>
    </source>
</evidence>
<evidence type="ECO:0000256" key="5">
    <source>
        <dbReference type="ARBA" id="ARBA00022741"/>
    </source>
</evidence>
<dbReference type="InterPro" id="IPR014017">
    <property type="entry name" value="DNA_helicase_UvrD-like_C"/>
</dbReference>
<feature type="transmembrane region" description="Helical" evidence="21">
    <location>
        <begin position="855"/>
        <end position="884"/>
    </location>
</feature>
<comment type="similarity">
    <text evidence="19">Belongs to the two pore domain potassium channel (TC 1.A.1.8) family.</text>
</comment>
<dbReference type="GO" id="GO:0016020">
    <property type="term" value="C:membrane"/>
    <property type="evidence" value="ECO:0007669"/>
    <property type="project" value="UniProtKB-SubCell"/>
</dbReference>
<comment type="caution">
    <text evidence="24">The sequence shown here is derived from an EMBL/GenBank/DDBJ whole genome shotgun (WGS) entry which is preliminary data.</text>
</comment>
<evidence type="ECO:0000256" key="21">
    <source>
        <dbReference type="SAM" id="Phobius"/>
    </source>
</evidence>
<dbReference type="GO" id="GO:0005634">
    <property type="term" value="C:nucleus"/>
    <property type="evidence" value="ECO:0007669"/>
    <property type="project" value="TreeGrafter"/>
</dbReference>
<feature type="transmembrane region" description="Helical" evidence="21">
    <location>
        <begin position="1147"/>
        <end position="1167"/>
    </location>
</feature>
<evidence type="ECO:0000259" key="23">
    <source>
        <dbReference type="PROSITE" id="PS51217"/>
    </source>
</evidence>
<dbReference type="Gene3D" id="1.10.287.70">
    <property type="match status" value="2"/>
</dbReference>
<evidence type="ECO:0000256" key="14">
    <source>
        <dbReference type="ARBA" id="ARBA00023303"/>
    </source>
</evidence>
<feature type="transmembrane region" description="Helical" evidence="21">
    <location>
        <begin position="1173"/>
        <end position="1192"/>
    </location>
</feature>
<dbReference type="GO" id="GO:0005524">
    <property type="term" value="F:ATP binding"/>
    <property type="evidence" value="ECO:0007669"/>
    <property type="project" value="UniProtKB-UniRule"/>
</dbReference>
<keyword evidence="5 18" id="KW-0547">Nucleotide-binding</keyword>
<keyword evidence="14 19" id="KW-0407">Ion channel</keyword>
<protein>
    <recommendedName>
        <fullName evidence="16">DNA 3'-5' helicase</fullName>
        <ecNumber evidence="16">5.6.2.4</ecNumber>
    </recommendedName>
</protein>
<dbReference type="CDD" id="cd17932">
    <property type="entry name" value="DEXQc_UvrD"/>
    <property type="match status" value="1"/>
</dbReference>
<feature type="compositionally biased region" description="Polar residues" evidence="20">
    <location>
        <begin position="1258"/>
        <end position="1268"/>
    </location>
</feature>
<evidence type="ECO:0000256" key="12">
    <source>
        <dbReference type="ARBA" id="ARBA00023136"/>
    </source>
</evidence>
<feature type="binding site" evidence="18">
    <location>
        <begin position="33"/>
        <end position="40"/>
    </location>
    <ligand>
        <name>ATP</name>
        <dbReference type="ChEBI" id="CHEBI:30616"/>
    </ligand>
</feature>
<feature type="transmembrane region" description="Helical" evidence="21">
    <location>
        <begin position="937"/>
        <end position="961"/>
    </location>
</feature>
<keyword evidence="13" id="KW-0413">Isomerase</keyword>
<evidence type="ECO:0000256" key="19">
    <source>
        <dbReference type="RuleBase" id="RU003857"/>
    </source>
</evidence>
<feature type="domain" description="UvrD-like helicase C-terminal" evidence="23">
    <location>
        <begin position="312"/>
        <end position="619"/>
    </location>
</feature>
<evidence type="ECO:0000256" key="10">
    <source>
        <dbReference type="ARBA" id="ARBA00023065"/>
    </source>
</evidence>
<dbReference type="GO" id="GO:0043138">
    <property type="term" value="F:3'-5' DNA helicase activity"/>
    <property type="evidence" value="ECO:0007669"/>
    <property type="project" value="UniProtKB-EC"/>
</dbReference>
<feature type="region of interest" description="Disordered" evidence="20">
    <location>
        <begin position="807"/>
        <end position="836"/>
    </location>
</feature>
<comment type="similarity">
    <text evidence="2">Belongs to the helicase family. UvrD subfamily.</text>
</comment>
<feature type="transmembrane region" description="Helical" evidence="21">
    <location>
        <begin position="1204"/>
        <end position="1223"/>
    </location>
</feature>
<feature type="region of interest" description="Disordered" evidence="20">
    <location>
        <begin position="1248"/>
        <end position="1276"/>
    </location>
</feature>
<evidence type="ECO:0000256" key="7">
    <source>
        <dbReference type="ARBA" id="ARBA00022806"/>
    </source>
</evidence>
<evidence type="ECO:0000256" key="4">
    <source>
        <dbReference type="ARBA" id="ARBA00022692"/>
    </source>
</evidence>
<keyword evidence="3 19" id="KW-0813">Transport</keyword>
<keyword evidence="8 18" id="KW-0067">ATP-binding</keyword>
<dbReference type="STRING" id="36022.A0A1V2L0K1"/>
<name>A0A1V2L0K1_CYBFA</name>
<dbReference type="PANTHER" id="PTHR11070">
    <property type="entry name" value="UVRD / RECB / PCRA DNA HELICASE FAMILY MEMBER"/>
    <property type="match status" value="1"/>
</dbReference>
<keyword evidence="4 19" id="KW-0812">Transmembrane</keyword>
<evidence type="ECO:0000256" key="15">
    <source>
        <dbReference type="ARBA" id="ARBA00034617"/>
    </source>
</evidence>
<keyword evidence="11" id="KW-0238">DNA-binding</keyword>
<keyword evidence="7 18" id="KW-0347">Helicase</keyword>
<dbReference type="GO" id="GO:0016787">
    <property type="term" value="F:hydrolase activity"/>
    <property type="evidence" value="ECO:0007669"/>
    <property type="project" value="UniProtKB-UniRule"/>
</dbReference>
<keyword evidence="25" id="KW-1185">Reference proteome</keyword>
<evidence type="ECO:0000256" key="3">
    <source>
        <dbReference type="ARBA" id="ARBA00022448"/>
    </source>
</evidence>
<dbReference type="Gene3D" id="1.10.10.160">
    <property type="match status" value="1"/>
</dbReference>
<comment type="subcellular location">
    <subcellularLocation>
        <location evidence="1">Membrane</location>
        <topology evidence="1">Multi-pass membrane protein</topology>
    </subcellularLocation>
</comment>
<keyword evidence="9 21" id="KW-1133">Transmembrane helix</keyword>
<feature type="transmembrane region" description="Helical" evidence="21">
    <location>
        <begin position="1067"/>
        <end position="1089"/>
    </location>
</feature>
<feature type="region of interest" description="Disordered" evidence="20">
    <location>
        <begin position="731"/>
        <end position="794"/>
    </location>
</feature>
<dbReference type="Pfam" id="PF13361">
    <property type="entry name" value="UvrD_C"/>
    <property type="match status" value="1"/>
</dbReference>
<dbReference type="Pfam" id="PF07885">
    <property type="entry name" value="Ion_trans_2"/>
    <property type="match status" value="2"/>
</dbReference>
<comment type="catalytic activity">
    <reaction evidence="17">
        <text>ATP + H2O = ADP + phosphate + H(+)</text>
        <dbReference type="Rhea" id="RHEA:13065"/>
        <dbReference type="ChEBI" id="CHEBI:15377"/>
        <dbReference type="ChEBI" id="CHEBI:15378"/>
        <dbReference type="ChEBI" id="CHEBI:30616"/>
        <dbReference type="ChEBI" id="CHEBI:43474"/>
        <dbReference type="ChEBI" id="CHEBI:456216"/>
        <dbReference type="EC" id="5.6.2.4"/>
    </reaction>
</comment>
<organism evidence="24 25">
    <name type="scientific">Cyberlindnera fabianii</name>
    <name type="common">Yeast</name>
    <name type="synonym">Hansenula fabianii</name>
    <dbReference type="NCBI Taxonomy" id="36022"/>
    <lineage>
        <taxon>Eukaryota</taxon>
        <taxon>Fungi</taxon>
        <taxon>Dikarya</taxon>
        <taxon>Ascomycota</taxon>
        <taxon>Saccharomycotina</taxon>
        <taxon>Saccharomycetes</taxon>
        <taxon>Phaffomycetales</taxon>
        <taxon>Phaffomycetaceae</taxon>
        <taxon>Cyberlindnera</taxon>
    </lineage>
</organism>
<dbReference type="PRINTS" id="PR01333">
    <property type="entry name" value="2POREKCHANEL"/>
</dbReference>
<gene>
    <name evidence="24" type="ORF">BON22_4691</name>
</gene>
<evidence type="ECO:0000256" key="17">
    <source>
        <dbReference type="ARBA" id="ARBA00048988"/>
    </source>
</evidence>
<keyword evidence="12 21" id="KW-0472">Membrane</keyword>
<dbReference type="CDD" id="cd18807">
    <property type="entry name" value="SF1_C_UvrD"/>
    <property type="match status" value="1"/>
</dbReference>
<evidence type="ECO:0000256" key="1">
    <source>
        <dbReference type="ARBA" id="ARBA00004141"/>
    </source>
</evidence>
<evidence type="ECO:0000259" key="22">
    <source>
        <dbReference type="PROSITE" id="PS51198"/>
    </source>
</evidence>
<dbReference type="Pfam" id="PF00580">
    <property type="entry name" value="UvrD-helicase"/>
    <property type="match status" value="1"/>
</dbReference>
<evidence type="ECO:0000256" key="11">
    <source>
        <dbReference type="ARBA" id="ARBA00023125"/>
    </source>
</evidence>
<dbReference type="PROSITE" id="PS51198">
    <property type="entry name" value="UVRD_HELICASE_ATP_BIND"/>
    <property type="match status" value="1"/>
</dbReference>
<keyword evidence="6 18" id="KW-0378">Hydrolase</keyword>
<dbReference type="Gene3D" id="1.10.486.10">
    <property type="entry name" value="PCRA, domain 4"/>
    <property type="match status" value="1"/>
</dbReference>
<evidence type="ECO:0000256" key="20">
    <source>
        <dbReference type="SAM" id="MobiDB-lite"/>
    </source>
</evidence>
<accession>A0A1V2L0K1</accession>
<evidence type="ECO:0000256" key="13">
    <source>
        <dbReference type="ARBA" id="ARBA00023235"/>
    </source>
</evidence>
<dbReference type="InterPro" id="IPR027417">
    <property type="entry name" value="P-loop_NTPase"/>
</dbReference>
<dbReference type="GO" id="GO:0000725">
    <property type="term" value="P:recombinational repair"/>
    <property type="evidence" value="ECO:0007669"/>
    <property type="project" value="TreeGrafter"/>
</dbReference>
<dbReference type="GO" id="GO:0003677">
    <property type="term" value="F:DNA binding"/>
    <property type="evidence" value="ECO:0007669"/>
    <property type="project" value="UniProtKB-KW"/>
</dbReference>
<feature type="transmembrane region" description="Helical" evidence="21">
    <location>
        <begin position="904"/>
        <end position="925"/>
    </location>
</feature>
<reference evidence="25" key="1">
    <citation type="journal article" date="2017" name="Genome Announc.">
        <title>Genome sequences of Cyberlindnera fabianii 65, Pichia kudriavzevii 129, and Saccharomyces cerevisiae 131 isolated from fermented masau fruits in Zimbabwe.</title>
        <authorList>
            <person name="van Rijswijck I.M.H."/>
            <person name="Derks M.F.L."/>
            <person name="Abee T."/>
            <person name="de Ridder D."/>
            <person name="Smid E.J."/>
        </authorList>
    </citation>
    <scope>NUCLEOTIDE SEQUENCE [LARGE SCALE GENOMIC DNA]</scope>
    <source>
        <strain evidence="25">65</strain>
    </source>
</reference>
<dbReference type="InterPro" id="IPR013986">
    <property type="entry name" value="DExx_box_DNA_helicase_dom_sf"/>
</dbReference>
<comment type="catalytic activity">
    <reaction evidence="15">
        <text>Couples ATP hydrolysis with the unwinding of duplex DNA by translocating in the 3'-5' direction.</text>
        <dbReference type="EC" id="5.6.2.4"/>
    </reaction>
</comment>
<dbReference type="PANTHER" id="PTHR11070:SF2">
    <property type="entry name" value="ATP-DEPENDENT DNA HELICASE SRS2"/>
    <property type="match status" value="1"/>
</dbReference>
<dbReference type="EMBL" id="MPUK01000011">
    <property type="protein sequence ID" value="ONH65403.1"/>
    <property type="molecule type" value="Genomic_DNA"/>
</dbReference>